<protein>
    <submittedName>
        <fullName evidence="1">Uncharacterized protein</fullName>
    </submittedName>
</protein>
<accession>A0A6M3XLB0</accession>
<gene>
    <name evidence="1" type="ORF">TM448B01392_0015</name>
</gene>
<organism evidence="1">
    <name type="scientific">viral metagenome</name>
    <dbReference type="NCBI Taxonomy" id="1070528"/>
    <lineage>
        <taxon>unclassified sequences</taxon>
        <taxon>metagenomes</taxon>
        <taxon>organismal metagenomes</taxon>
    </lineage>
</organism>
<reference evidence="1" key="1">
    <citation type="submission" date="2020-03" db="EMBL/GenBank/DDBJ databases">
        <title>The deep terrestrial virosphere.</title>
        <authorList>
            <person name="Holmfeldt K."/>
            <person name="Nilsson E."/>
            <person name="Simone D."/>
            <person name="Lopez-Fernandez M."/>
            <person name="Wu X."/>
            <person name="de Brujin I."/>
            <person name="Lundin D."/>
            <person name="Andersson A."/>
            <person name="Bertilsson S."/>
            <person name="Dopson M."/>
        </authorList>
    </citation>
    <scope>NUCLEOTIDE SEQUENCE</scope>
    <source>
        <strain evidence="1">TM448B01392</strain>
    </source>
</reference>
<dbReference type="EMBL" id="MT144751">
    <property type="protein sequence ID" value="QJH98754.1"/>
    <property type="molecule type" value="Genomic_DNA"/>
</dbReference>
<name>A0A6M3XLB0_9ZZZZ</name>
<proteinExistence type="predicted"/>
<evidence type="ECO:0000313" key="1">
    <source>
        <dbReference type="EMBL" id="QJH98754.1"/>
    </source>
</evidence>
<dbReference type="AlphaFoldDB" id="A0A6M3XLB0"/>
<sequence>MSLTIEAINKVAEEEIKRVHNLGEQKVEQYNYQCPLTIGDCDRGECEWWDHREKQCVVHTIASGLSALSLNLNYK</sequence>